<dbReference type="InterPro" id="IPR036291">
    <property type="entry name" value="NAD(P)-bd_dom_sf"/>
</dbReference>
<dbReference type="PROSITE" id="PS00061">
    <property type="entry name" value="ADH_SHORT"/>
    <property type="match status" value="1"/>
</dbReference>
<dbReference type="InterPro" id="IPR002347">
    <property type="entry name" value="SDR_fam"/>
</dbReference>
<sequence length="288" mass="30618">MAHQYSGRLAVIGGGIGGLGSTTARRLHSHGAEVVLLYAPFERDRVAETVTRVFGKESPEGVYTFETDITSEASVKDVFFNGIGALKTDAFPSILVNAAGYVSVQPLEETSAEEALKNFLPNLLGPLNCSNAFFHLYQRRAAELAGKKKETGDVQQQRRRSSSPPPPPGPPPGRIVSIASQAAHVALDGHGAYCASKAGLLGLTRCQASEWGPKGITSNTVSPTVTWTPLAAKAWADEEKKAKHLSEIPTGRFAVPDEVAAAIEFLCRDESGMINGSDVKVDGGFTIR</sequence>
<dbReference type="SUPFAM" id="SSF51735">
    <property type="entry name" value="NAD(P)-binding Rossmann-fold domains"/>
    <property type="match status" value="1"/>
</dbReference>
<evidence type="ECO:0000256" key="4">
    <source>
        <dbReference type="RuleBase" id="RU000363"/>
    </source>
</evidence>
<dbReference type="Gene3D" id="3.40.50.720">
    <property type="entry name" value="NAD(P)-binding Rossmann-like Domain"/>
    <property type="match status" value="1"/>
</dbReference>
<evidence type="ECO:0000256" key="3">
    <source>
        <dbReference type="ARBA" id="ARBA00023002"/>
    </source>
</evidence>
<dbReference type="GO" id="GO:0016491">
    <property type="term" value="F:oxidoreductase activity"/>
    <property type="evidence" value="ECO:0007669"/>
    <property type="project" value="UniProtKB-KW"/>
</dbReference>
<dbReference type="VEuPathDB" id="FungiDB:G647_03359"/>
<comment type="similarity">
    <text evidence="1 4">Belongs to the short-chain dehydrogenases/reductases (SDR) family.</text>
</comment>
<reference evidence="7" key="1">
    <citation type="submission" date="2015-07" db="EMBL/GenBank/DDBJ databases">
        <authorList>
            <person name="Teixeira M.M."/>
            <person name="Souza R.C."/>
            <person name="Almeida L.G."/>
            <person name="Vicente V.A."/>
            <person name="de Hoog S."/>
            <person name="Bocca A.L."/>
            <person name="de Almeida S.R."/>
            <person name="Vasconcelos A.T."/>
            <person name="Felipe M.S."/>
        </authorList>
    </citation>
    <scope>NUCLEOTIDE SEQUENCE [LARGE SCALE GENOMIC DNA]</scope>
    <source>
        <strain evidence="7">KSF</strain>
    </source>
</reference>
<dbReference type="AlphaFoldDB" id="A0A1C1CLT0"/>
<dbReference type="PANTHER" id="PTHR43639:SF1">
    <property type="entry name" value="SHORT-CHAIN DEHYDROGENASE_REDUCTASE FAMILY PROTEIN"/>
    <property type="match status" value="1"/>
</dbReference>
<name>A0A1C1CLT0_9EURO</name>
<dbReference type="Proteomes" id="UP000094526">
    <property type="component" value="Unassembled WGS sequence"/>
</dbReference>
<dbReference type="PANTHER" id="PTHR43639">
    <property type="entry name" value="OXIDOREDUCTASE, SHORT-CHAIN DEHYDROGENASE/REDUCTASE FAMILY (AFU_ORTHOLOGUE AFUA_5G02870)"/>
    <property type="match status" value="1"/>
</dbReference>
<dbReference type="Pfam" id="PF00106">
    <property type="entry name" value="adh_short"/>
    <property type="match status" value="1"/>
</dbReference>
<gene>
    <name evidence="6" type="ORF">CLCR_05034</name>
</gene>
<dbReference type="PRINTS" id="PR00080">
    <property type="entry name" value="SDRFAMILY"/>
</dbReference>
<comment type="caution">
    <text evidence="6">The sequence shown here is derived from an EMBL/GenBank/DDBJ whole genome shotgun (WGS) entry which is preliminary data.</text>
</comment>
<dbReference type="STRING" id="86049.A0A1C1CLT0"/>
<dbReference type="OrthoDB" id="47007at2759"/>
<keyword evidence="2" id="KW-0521">NADP</keyword>
<evidence type="ECO:0000256" key="1">
    <source>
        <dbReference type="ARBA" id="ARBA00006484"/>
    </source>
</evidence>
<dbReference type="VEuPathDB" id="FungiDB:CLCR_05034"/>
<accession>A0A1C1CLT0</accession>
<evidence type="ECO:0000313" key="7">
    <source>
        <dbReference type="Proteomes" id="UP000094526"/>
    </source>
</evidence>
<dbReference type="CDD" id="cd05233">
    <property type="entry name" value="SDR_c"/>
    <property type="match status" value="1"/>
</dbReference>
<proteinExistence type="inferred from homology"/>
<dbReference type="Pfam" id="PF13561">
    <property type="entry name" value="adh_short_C2"/>
    <property type="match status" value="1"/>
</dbReference>
<keyword evidence="7" id="KW-1185">Reference proteome</keyword>
<evidence type="ECO:0000313" key="6">
    <source>
        <dbReference type="EMBL" id="OCT49447.1"/>
    </source>
</evidence>
<feature type="compositionally biased region" description="Pro residues" evidence="5">
    <location>
        <begin position="163"/>
        <end position="173"/>
    </location>
</feature>
<organism evidence="6 7">
    <name type="scientific">Cladophialophora carrionii</name>
    <dbReference type="NCBI Taxonomy" id="86049"/>
    <lineage>
        <taxon>Eukaryota</taxon>
        <taxon>Fungi</taxon>
        <taxon>Dikarya</taxon>
        <taxon>Ascomycota</taxon>
        <taxon>Pezizomycotina</taxon>
        <taxon>Eurotiomycetes</taxon>
        <taxon>Chaetothyriomycetidae</taxon>
        <taxon>Chaetothyriales</taxon>
        <taxon>Herpotrichiellaceae</taxon>
        <taxon>Cladophialophora</taxon>
    </lineage>
</organism>
<protein>
    <submittedName>
        <fullName evidence="6">Short chain dehydrogenase/reductase family oxidoreductase</fullName>
    </submittedName>
</protein>
<dbReference type="eggNOG" id="KOG1207">
    <property type="taxonomic scope" value="Eukaryota"/>
</dbReference>
<evidence type="ECO:0000256" key="5">
    <source>
        <dbReference type="SAM" id="MobiDB-lite"/>
    </source>
</evidence>
<dbReference type="InterPro" id="IPR020904">
    <property type="entry name" value="Sc_DH/Rdtase_CS"/>
</dbReference>
<feature type="region of interest" description="Disordered" evidence="5">
    <location>
        <begin position="145"/>
        <end position="173"/>
    </location>
</feature>
<dbReference type="PRINTS" id="PR00081">
    <property type="entry name" value="GDHRDH"/>
</dbReference>
<evidence type="ECO:0000256" key="2">
    <source>
        <dbReference type="ARBA" id="ARBA00022857"/>
    </source>
</evidence>
<dbReference type="EMBL" id="LGRB01000011">
    <property type="protein sequence ID" value="OCT49447.1"/>
    <property type="molecule type" value="Genomic_DNA"/>
</dbReference>
<keyword evidence="3" id="KW-0560">Oxidoreductase</keyword>